<evidence type="ECO:0000313" key="1">
    <source>
        <dbReference type="EMBL" id="SLM15628.1"/>
    </source>
</evidence>
<reference evidence="1" key="1">
    <citation type="submission" date="2017-02" db="EMBL/GenBank/DDBJ databases">
        <authorList>
            <person name="Regsiter A."/>
            <person name="William W."/>
        </authorList>
    </citation>
    <scope>NUCLEOTIDE SEQUENCE</scope>
    <source>
        <strain evidence="1">Bib</strain>
    </source>
</reference>
<gene>
    <name evidence="1" type="ORF">SPIROBIBN47_50095</name>
</gene>
<accession>A0A3P3XMR3</accession>
<dbReference type="EMBL" id="FWDM01000037">
    <property type="protein sequence ID" value="SLM15628.1"/>
    <property type="molecule type" value="Genomic_DNA"/>
</dbReference>
<proteinExistence type="predicted"/>
<sequence length="60" mass="7296">MKNSLLKRLALTILKIKIYGGYYYSLWHTHEYPIGEDKRGRRNRFVLVAIAFFLCFQKKW</sequence>
<organism evidence="1">
    <name type="scientific">uncultured spirochete</name>
    <dbReference type="NCBI Taxonomy" id="156406"/>
    <lineage>
        <taxon>Bacteria</taxon>
        <taxon>Pseudomonadati</taxon>
        <taxon>Spirochaetota</taxon>
        <taxon>Spirochaetia</taxon>
        <taxon>Spirochaetales</taxon>
        <taxon>environmental samples</taxon>
    </lineage>
</organism>
<name>A0A3P3XMR3_9SPIR</name>
<protein>
    <submittedName>
        <fullName evidence="1">Uncharacterized protein</fullName>
    </submittedName>
</protein>
<dbReference type="AlphaFoldDB" id="A0A3P3XMR3"/>